<dbReference type="Pfam" id="PF00595">
    <property type="entry name" value="PDZ"/>
    <property type="match status" value="1"/>
</dbReference>
<name>A0A913XA39_EXADI</name>
<sequence length="98" mass="11004">MPIFVLKIAEGGVADLDGRVKVGDEILYINNRSTKDLLHTDAIDMIRGNSRIRLTLKRRFGPSVFDTLPNGGPRYQSRSEYGRTTSSSSYNPRPLSIY</sequence>
<dbReference type="Proteomes" id="UP000887567">
    <property type="component" value="Unplaced"/>
</dbReference>
<accession>A0A913XA39</accession>
<dbReference type="Gene3D" id="2.30.42.10">
    <property type="match status" value="1"/>
</dbReference>
<dbReference type="InterPro" id="IPR036034">
    <property type="entry name" value="PDZ_sf"/>
</dbReference>
<dbReference type="SUPFAM" id="SSF50156">
    <property type="entry name" value="PDZ domain-like"/>
    <property type="match status" value="1"/>
</dbReference>
<organism evidence="3 4">
    <name type="scientific">Exaiptasia diaphana</name>
    <name type="common">Tropical sea anemone</name>
    <name type="synonym">Aiptasia pulchella</name>
    <dbReference type="NCBI Taxonomy" id="2652724"/>
    <lineage>
        <taxon>Eukaryota</taxon>
        <taxon>Metazoa</taxon>
        <taxon>Cnidaria</taxon>
        <taxon>Anthozoa</taxon>
        <taxon>Hexacorallia</taxon>
        <taxon>Actiniaria</taxon>
        <taxon>Aiptasiidae</taxon>
        <taxon>Exaiptasia</taxon>
    </lineage>
</organism>
<dbReference type="PROSITE" id="PS50106">
    <property type="entry name" value="PDZ"/>
    <property type="match status" value="1"/>
</dbReference>
<dbReference type="PANTHER" id="PTHR10316">
    <property type="entry name" value="MEMBRANE ASSOCIATED GUANYLATE KINASE-RELATED"/>
    <property type="match status" value="1"/>
</dbReference>
<dbReference type="SMART" id="SM00228">
    <property type="entry name" value="PDZ"/>
    <property type="match status" value="1"/>
</dbReference>
<dbReference type="EnsemblMetazoa" id="XM_021045634.2">
    <property type="protein sequence ID" value="XP_020901293.1"/>
    <property type="gene ID" value="LOC110239881"/>
</dbReference>
<evidence type="ECO:0000313" key="3">
    <source>
        <dbReference type="EnsemblMetazoa" id="XP_020901293.1"/>
    </source>
</evidence>
<evidence type="ECO:0000256" key="1">
    <source>
        <dbReference type="SAM" id="MobiDB-lite"/>
    </source>
</evidence>
<dbReference type="AlphaFoldDB" id="A0A913XA39"/>
<protein>
    <recommendedName>
        <fullName evidence="2">PDZ domain-containing protein</fullName>
    </recommendedName>
</protein>
<keyword evidence="4" id="KW-1185">Reference proteome</keyword>
<proteinExistence type="predicted"/>
<dbReference type="GO" id="GO:0007165">
    <property type="term" value="P:signal transduction"/>
    <property type="evidence" value="ECO:0007669"/>
    <property type="project" value="TreeGrafter"/>
</dbReference>
<evidence type="ECO:0000313" key="4">
    <source>
        <dbReference type="Proteomes" id="UP000887567"/>
    </source>
</evidence>
<dbReference type="InterPro" id="IPR001478">
    <property type="entry name" value="PDZ"/>
</dbReference>
<evidence type="ECO:0000259" key="2">
    <source>
        <dbReference type="PROSITE" id="PS50106"/>
    </source>
</evidence>
<dbReference type="PANTHER" id="PTHR10316:SF40">
    <property type="entry name" value="LD27118P"/>
    <property type="match status" value="1"/>
</dbReference>
<dbReference type="GO" id="GO:0005737">
    <property type="term" value="C:cytoplasm"/>
    <property type="evidence" value="ECO:0007669"/>
    <property type="project" value="TreeGrafter"/>
</dbReference>
<reference evidence="3" key="1">
    <citation type="submission" date="2022-11" db="UniProtKB">
        <authorList>
            <consortium name="EnsemblMetazoa"/>
        </authorList>
    </citation>
    <scope>IDENTIFICATION</scope>
</reference>
<dbReference type="RefSeq" id="XP_020901293.1">
    <property type="nucleotide sequence ID" value="XM_021045634.2"/>
</dbReference>
<dbReference type="GeneID" id="110239881"/>
<feature type="region of interest" description="Disordered" evidence="1">
    <location>
        <begin position="64"/>
        <end position="98"/>
    </location>
</feature>
<dbReference type="OrthoDB" id="66881at2759"/>
<feature type="domain" description="PDZ" evidence="2">
    <location>
        <begin position="1"/>
        <end position="47"/>
    </location>
</feature>
<dbReference type="KEGG" id="epa:110239881"/>
<feature type="compositionally biased region" description="Polar residues" evidence="1">
    <location>
        <begin position="76"/>
        <end position="91"/>
    </location>
</feature>